<feature type="binding site" evidence="9">
    <location>
        <position position="186"/>
    </location>
    <ligand>
        <name>Mg(2+)</name>
        <dbReference type="ChEBI" id="CHEBI:18420"/>
        <note>catalytic</note>
    </ligand>
</feature>
<evidence type="ECO:0000313" key="15">
    <source>
        <dbReference type="EMBL" id="ANU63211.2"/>
    </source>
</evidence>
<evidence type="ECO:0000313" key="16">
    <source>
        <dbReference type="Proteomes" id="UP000186351"/>
    </source>
</evidence>
<evidence type="ECO:0000259" key="13">
    <source>
        <dbReference type="SMART" id="SM00477"/>
    </source>
</evidence>
<accession>A0A1B1S8T4</accession>
<keyword evidence="16" id="KW-1185">Reference proteome</keyword>
<feature type="region of interest" description="Disordered" evidence="11">
    <location>
        <begin position="1"/>
        <end position="33"/>
    </location>
</feature>
<dbReference type="SMART" id="SM00892">
    <property type="entry name" value="Endonuclease_NS"/>
    <property type="match status" value="1"/>
</dbReference>
<dbReference type="KEGG" id="pary:A4V02_05400"/>
<keyword evidence="4 9" id="KW-0479">Metal-binding</keyword>
<dbReference type="InterPro" id="IPR001604">
    <property type="entry name" value="Endo_G_ENPP1-like_dom"/>
</dbReference>
<dbReference type="GO" id="GO:0004519">
    <property type="term" value="F:endonuclease activity"/>
    <property type="evidence" value="ECO:0007669"/>
    <property type="project" value="UniProtKB-UniRule"/>
</dbReference>
<gene>
    <name evidence="15" type="ORF">A4V02_05400</name>
</gene>
<dbReference type="PROSITE" id="PS01070">
    <property type="entry name" value="NUCLEASE_NON_SPEC"/>
    <property type="match status" value="1"/>
</dbReference>
<organism evidence="15 16">
    <name type="scientific">Muribaculum intestinale</name>
    <dbReference type="NCBI Taxonomy" id="1796646"/>
    <lineage>
        <taxon>Bacteria</taxon>
        <taxon>Pseudomonadati</taxon>
        <taxon>Bacteroidota</taxon>
        <taxon>Bacteroidia</taxon>
        <taxon>Bacteroidales</taxon>
        <taxon>Muribaculaceae</taxon>
        <taxon>Muribaculum</taxon>
    </lineage>
</organism>
<evidence type="ECO:0000256" key="3">
    <source>
        <dbReference type="ARBA" id="ARBA00022722"/>
    </source>
</evidence>
<evidence type="ECO:0000256" key="7">
    <source>
        <dbReference type="ARBA" id="ARBA00022842"/>
    </source>
</evidence>
<feature type="active site" description="Proton acceptor" evidence="8">
    <location>
        <position position="155"/>
    </location>
</feature>
<evidence type="ECO:0000256" key="8">
    <source>
        <dbReference type="PIRSR" id="PIRSR640255-1"/>
    </source>
</evidence>
<keyword evidence="12" id="KW-0812">Transmembrane</keyword>
<accession>A0A1Z2XJV2</accession>
<evidence type="ECO:0000256" key="6">
    <source>
        <dbReference type="ARBA" id="ARBA00022801"/>
    </source>
</evidence>
<sequence length="305" mass="34725">MSQHRNVTDSPYLCSAMPQKQRTPNRRRKKRSANNRLSVNARLMMIGFLTLAAIAIIMSSGKFNEYNAEKDCPSRYDSLEYVITNPELPEEIIYYTGMTISYNRRAHVPNWVAWELTREETLGEEPRAQNFVTDENVDGCADPWDYSYSGYDRGHMAPAGDMKWSPTAMRESFYMTNVCPQVKKLNTGTWKRLETKCRTWAQVDSAIYIICGPILTDTLTETIGDSHVIVPKRFFKVILSPYASPPRGIGFIMNNGYVKGGMQQAAVSIDEVEAATGHNFFSSLPDDIENEVESQCRFHNWSVLK</sequence>
<dbReference type="SUPFAM" id="SSF54060">
    <property type="entry name" value="His-Me finger endonucleases"/>
    <property type="match status" value="1"/>
</dbReference>
<dbReference type="Proteomes" id="UP000186351">
    <property type="component" value="Chromosome"/>
</dbReference>
<dbReference type="PANTHER" id="PTHR13966:SF5">
    <property type="entry name" value="ENDONUCLEASE G, MITOCHONDRIAL"/>
    <property type="match status" value="1"/>
</dbReference>
<feature type="transmembrane region" description="Helical" evidence="12">
    <location>
        <begin position="37"/>
        <end position="58"/>
    </location>
</feature>
<dbReference type="InterPro" id="IPR044929">
    <property type="entry name" value="DNA/RNA_non-sp_Endonuclease_sf"/>
</dbReference>
<dbReference type="GO" id="GO:0046872">
    <property type="term" value="F:metal ion binding"/>
    <property type="evidence" value="ECO:0007669"/>
    <property type="project" value="UniProtKB-KW"/>
</dbReference>
<dbReference type="EC" id="3.1.30.-" evidence="10"/>
<dbReference type="AlphaFoldDB" id="A0A1B1S8T4"/>
<evidence type="ECO:0000256" key="5">
    <source>
        <dbReference type="ARBA" id="ARBA00022759"/>
    </source>
</evidence>
<dbReference type="SMART" id="SM00477">
    <property type="entry name" value="NUC"/>
    <property type="match status" value="1"/>
</dbReference>
<keyword evidence="5 10" id="KW-0255">Endonuclease</keyword>
<feature type="compositionally biased region" description="Basic residues" evidence="11">
    <location>
        <begin position="23"/>
        <end position="33"/>
    </location>
</feature>
<dbReference type="OrthoDB" id="9811262at2"/>
<evidence type="ECO:0000256" key="10">
    <source>
        <dbReference type="RuleBase" id="RU366055"/>
    </source>
</evidence>
<dbReference type="InterPro" id="IPR020821">
    <property type="entry name" value="ENPP1-3/EXOG-like_nuc-like"/>
</dbReference>
<protein>
    <recommendedName>
        <fullName evidence="10">Endonuclease</fullName>
        <ecNumber evidence="10">3.1.30.-</ecNumber>
    </recommendedName>
</protein>
<name>A0A1B1S8T4_9BACT</name>
<evidence type="ECO:0000256" key="4">
    <source>
        <dbReference type="ARBA" id="ARBA00022723"/>
    </source>
</evidence>
<feature type="domain" description="DNA/RNA non-specific endonuclease/pyrophosphatase/phosphodiesterase" evidence="14">
    <location>
        <begin position="94"/>
        <end position="287"/>
    </location>
</feature>
<dbReference type="InterPro" id="IPR044925">
    <property type="entry name" value="His-Me_finger_sf"/>
</dbReference>
<dbReference type="InterPro" id="IPR040255">
    <property type="entry name" value="Non-specific_endonuclease"/>
</dbReference>
<evidence type="ECO:0000256" key="2">
    <source>
        <dbReference type="ARBA" id="ARBA00010052"/>
    </source>
</evidence>
<dbReference type="Gene3D" id="3.40.570.10">
    <property type="entry name" value="Extracellular Endonuclease, subunit A"/>
    <property type="match status" value="1"/>
</dbReference>
<keyword evidence="12" id="KW-0472">Membrane</keyword>
<keyword evidence="12" id="KW-1133">Transmembrane helix</keyword>
<dbReference type="CDD" id="cd00091">
    <property type="entry name" value="NUC"/>
    <property type="match status" value="1"/>
</dbReference>
<comment type="similarity">
    <text evidence="2 10">Belongs to the DNA/RNA non-specific endonuclease family.</text>
</comment>
<comment type="cofactor">
    <cofactor evidence="1 10">
        <name>Mg(2+)</name>
        <dbReference type="ChEBI" id="CHEBI:18420"/>
    </cofactor>
</comment>
<evidence type="ECO:0000256" key="12">
    <source>
        <dbReference type="SAM" id="Phobius"/>
    </source>
</evidence>
<evidence type="ECO:0000256" key="11">
    <source>
        <dbReference type="SAM" id="MobiDB-lite"/>
    </source>
</evidence>
<dbReference type="GO" id="GO:0016787">
    <property type="term" value="F:hydrolase activity"/>
    <property type="evidence" value="ECO:0007669"/>
    <property type="project" value="UniProtKB-KW"/>
</dbReference>
<evidence type="ECO:0000259" key="14">
    <source>
        <dbReference type="SMART" id="SM00892"/>
    </source>
</evidence>
<evidence type="ECO:0000256" key="1">
    <source>
        <dbReference type="ARBA" id="ARBA00001946"/>
    </source>
</evidence>
<keyword evidence="6 10" id="KW-0378">Hydrolase</keyword>
<keyword evidence="7" id="KW-0460">Magnesium</keyword>
<dbReference type="GO" id="GO:0003676">
    <property type="term" value="F:nucleic acid binding"/>
    <property type="evidence" value="ECO:0007669"/>
    <property type="project" value="InterPro"/>
</dbReference>
<reference evidence="16" key="1">
    <citation type="submission" date="2016-04" db="EMBL/GenBank/DDBJ databases">
        <title>Complete Genome Sequences of Twelve Strains of a Stable Defined Moderately Diverse Mouse Microbiota 2 (sDMDMm2).</title>
        <authorList>
            <person name="Uchimura Y."/>
            <person name="Wyss M."/>
            <person name="Brugiroux S."/>
            <person name="Limenitakis J.P."/>
            <person name="Stecher B."/>
            <person name="McCoy K.D."/>
            <person name="Macpherson A.J."/>
        </authorList>
    </citation>
    <scope>NUCLEOTIDE SEQUENCE [LARGE SCALE GENOMIC DNA]</scope>
    <source>
        <strain evidence="16">YL27</strain>
    </source>
</reference>
<dbReference type="PANTHER" id="PTHR13966">
    <property type="entry name" value="ENDONUCLEASE RELATED"/>
    <property type="match status" value="1"/>
</dbReference>
<evidence type="ECO:0000256" key="9">
    <source>
        <dbReference type="PIRSR" id="PIRSR640255-2"/>
    </source>
</evidence>
<proteinExistence type="inferred from homology"/>
<dbReference type="STRING" id="1796646.A4V02_05400"/>
<feature type="domain" description="ENPP1-3/EXOG-like endonuclease/phosphodiesterase" evidence="13">
    <location>
        <begin position="95"/>
        <end position="287"/>
    </location>
</feature>
<keyword evidence="3 10" id="KW-0540">Nuclease</keyword>
<dbReference type="EMBL" id="CP015402">
    <property type="protein sequence ID" value="ANU63211.2"/>
    <property type="molecule type" value="Genomic_DNA"/>
</dbReference>
<dbReference type="Pfam" id="PF01223">
    <property type="entry name" value="Endonuclease_NS"/>
    <property type="match status" value="1"/>
</dbReference>
<dbReference type="InterPro" id="IPR018524">
    <property type="entry name" value="DNA/RNA_endonuclease_AS"/>
</dbReference>